<sequence length="205" mass="23832">MNQKNKGQLKRNKWVFQDNSSKVVIKENIHQTVPINKNESHKTKNPNMVENEIEPISRILFYFMIHNPKLKQLLELYTAFSAAFQTLRIPLFRRIENALVYIVVAIHDGRNTPRWKTPVDLHFDGRTLKQISSIIKVNSIKLIPLNEILLCHILCICKTQTHAEYHNAIRVLTQEKLKHVLGTKNKPNSGLLKSSLTNRILNKKK</sequence>
<dbReference type="AlphaFoldDB" id="A0A6G0T2L4"/>
<comment type="caution">
    <text evidence="1">The sequence shown here is derived from an EMBL/GenBank/DDBJ whole genome shotgun (WGS) entry which is preliminary data.</text>
</comment>
<reference evidence="1 2" key="1">
    <citation type="submission" date="2019-08" db="EMBL/GenBank/DDBJ databases">
        <title>The genome of the soybean aphid Biotype 1, its phylome, world population structure and adaptation to the North American continent.</title>
        <authorList>
            <person name="Giordano R."/>
            <person name="Donthu R.K."/>
            <person name="Hernandez A.G."/>
            <person name="Wright C.L."/>
            <person name="Zimin A.V."/>
        </authorList>
    </citation>
    <scope>NUCLEOTIDE SEQUENCE [LARGE SCALE GENOMIC DNA]</scope>
    <source>
        <tissue evidence="1">Whole aphids</tissue>
    </source>
</reference>
<accession>A0A6G0T2L4</accession>
<proteinExistence type="predicted"/>
<protein>
    <submittedName>
        <fullName evidence="1">Uncharacterized protein</fullName>
    </submittedName>
</protein>
<evidence type="ECO:0000313" key="2">
    <source>
        <dbReference type="Proteomes" id="UP000475862"/>
    </source>
</evidence>
<dbReference type="Proteomes" id="UP000475862">
    <property type="component" value="Unassembled WGS sequence"/>
</dbReference>
<organism evidence="1 2">
    <name type="scientific">Aphis glycines</name>
    <name type="common">Soybean aphid</name>
    <dbReference type="NCBI Taxonomy" id="307491"/>
    <lineage>
        <taxon>Eukaryota</taxon>
        <taxon>Metazoa</taxon>
        <taxon>Ecdysozoa</taxon>
        <taxon>Arthropoda</taxon>
        <taxon>Hexapoda</taxon>
        <taxon>Insecta</taxon>
        <taxon>Pterygota</taxon>
        <taxon>Neoptera</taxon>
        <taxon>Paraneoptera</taxon>
        <taxon>Hemiptera</taxon>
        <taxon>Sternorrhyncha</taxon>
        <taxon>Aphidomorpha</taxon>
        <taxon>Aphidoidea</taxon>
        <taxon>Aphididae</taxon>
        <taxon>Aphidini</taxon>
        <taxon>Aphis</taxon>
        <taxon>Aphis</taxon>
    </lineage>
</organism>
<gene>
    <name evidence="1" type="ORF">AGLY_015406</name>
</gene>
<dbReference type="EMBL" id="VYZN01000071">
    <property type="protein sequence ID" value="KAE9524161.1"/>
    <property type="molecule type" value="Genomic_DNA"/>
</dbReference>
<name>A0A6G0T2L4_APHGL</name>
<evidence type="ECO:0000313" key="1">
    <source>
        <dbReference type="EMBL" id="KAE9524161.1"/>
    </source>
</evidence>
<keyword evidence="2" id="KW-1185">Reference proteome</keyword>